<proteinExistence type="predicted"/>
<accession>A0A932ZVN3</accession>
<evidence type="ECO:0000313" key="3">
    <source>
        <dbReference type="Proteomes" id="UP000752292"/>
    </source>
</evidence>
<sequence>QPAPQAQVPQEPTAPQEPAPPDQPQAPAPEEKKPPLKQLERDLKKGLKGLFGR</sequence>
<name>A0A932ZVN3_UNCTE</name>
<feature type="compositionally biased region" description="Basic and acidic residues" evidence="1">
    <location>
        <begin position="29"/>
        <end position="38"/>
    </location>
</feature>
<feature type="compositionally biased region" description="Low complexity" evidence="1">
    <location>
        <begin position="1"/>
        <end position="14"/>
    </location>
</feature>
<feature type="non-terminal residue" evidence="2">
    <location>
        <position position="1"/>
    </location>
</feature>
<dbReference type="AlphaFoldDB" id="A0A932ZVN3"/>
<dbReference type="Proteomes" id="UP000752292">
    <property type="component" value="Unassembled WGS sequence"/>
</dbReference>
<evidence type="ECO:0000256" key="1">
    <source>
        <dbReference type="SAM" id="MobiDB-lite"/>
    </source>
</evidence>
<gene>
    <name evidence="2" type="ORF">HY618_08010</name>
</gene>
<protein>
    <submittedName>
        <fullName evidence="2">Uncharacterized protein</fullName>
    </submittedName>
</protein>
<evidence type="ECO:0000313" key="2">
    <source>
        <dbReference type="EMBL" id="MBI4252390.1"/>
    </source>
</evidence>
<feature type="compositionally biased region" description="Pro residues" evidence="1">
    <location>
        <begin position="15"/>
        <end position="27"/>
    </location>
</feature>
<dbReference type="EMBL" id="JACQRX010000349">
    <property type="protein sequence ID" value="MBI4252390.1"/>
    <property type="molecule type" value="Genomic_DNA"/>
</dbReference>
<feature type="region of interest" description="Disordered" evidence="1">
    <location>
        <begin position="1"/>
        <end position="38"/>
    </location>
</feature>
<reference evidence="2" key="1">
    <citation type="submission" date="2020-07" db="EMBL/GenBank/DDBJ databases">
        <title>Huge and variable diversity of episymbiotic CPR bacteria and DPANN archaea in groundwater ecosystems.</title>
        <authorList>
            <person name="He C.Y."/>
            <person name="Keren R."/>
            <person name="Whittaker M."/>
            <person name="Farag I.F."/>
            <person name="Doudna J."/>
            <person name="Cate J.H.D."/>
            <person name="Banfield J.F."/>
        </authorList>
    </citation>
    <scope>NUCLEOTIDE SEQUENCE</scope>
    <source>
        <strain evidence="2">NC_groundwater_1370_Ag_S-0.2um_69_93</strain>
    </source>
</reference>
<organism evidence="2 3">
    <name type="scientific">Tectimicrobiota bacterium</name>
    <dbReference type="NCBI Taxonomy" id="2528274"/>
    <lineage>
        <taxon>Bacteria</taxon>
        <taxon>Pseudomonadati</taxon>
        <taxon>Nitrospinota/Tectimicrobiota group</taxon>
        <taxon>Candidatus Tectimicrobiota</taxon>
    </lineage>
</organism>
<comment type="caution">
    <text evidence="2">The sequence shown here is derived from an EMBL/GenBank/DDBJ whole genome shotgun (WGS) entry which is preliminary data.</text>
</comment>